<feature type="region of interest" description="Disordered" evidence="1">
    <location>
        <begin position="524"/>
        <end position="549"/>
    </location>
</feature>
<sequence>MDAESPCYASLSSVFGVSGALHVSHHTNPSSQRAHAVLRRVEPCQDSSDDGQEPSIVFFKLYANKSISLKPGKELLLTIDCDDDRFKDHIVVFQGNLTTSDDESDHEGTTQVEEEEPQVIQEEEIIPEPIVPPKMRRQLWSRKLEEVSPVILKAPVAHSSIGIQVQPTPASSAVQADAPPAKIYSSTAVQTDATPLPIYTDSQNRTDLTAPPIGVKQEPHSPEPDDFSAPLFPLETPWAPEPFSWFREPSEDMVISVASGDMEMSLSPNLVKMEDLEDTMPFPAKIKEEPLEQEALPVLLSPEITSHQSLTAEALPNLPLRNPFVSGGFVTDLLGATVPDKVVKAEEYDVPIPPREEQSATASSVEVDVAASRGKAIEGNLRTTLSPSSRARFQRHHCSGGSIFRHEHRSSQRPGREPETARVTSSGTQDTCIYPLWAFVQSVEYTPLQVHACCARWHCYCRETETENQEATSGGRIEACSCCYKHGSISRVCVTLPPPSPVAANPKPVVSKWKRIDSDISLRVPASNAPSKGRIPVDKPPNDFDNNNSALHRLTWPQIKIEPQISENISQSLLEKLPAQAQKQSQSTEMGVGGLLPAAHHSLPAKPPPPSSGPPPRGIKRERANSPDLWTAPGVVRIHEQSSSSSQRRAPSPDVVRVQKQEPPPPLPATQGRKWPTVQRLHSEKLPGDGDVGIRKMAFNPGGSFIALHCWDRTLRIWNNTGRFEIARLENSSQVAAFAWLDGEDAVLTLLENGVLGKWLKRLSSNRWEWVYILDTGEKREDGNMAVCLAHSRDHIAVAFPQTGVKVWAWSKGRWVAQRSITRTHVTALKFIDGGDALIGGTRDGVVGVSWCLDIHRLIRPDSTAIDINATGTHALVTQRGGSACQVGLGSYEDNRVGKSYTNSGVRELGAVFAGSTVVFGAVHGTLLAWNADAAIIYGMEHAEGELIEAVTSCDGPHACVLTGSRQGQLCWWPQPAVQAPRKRAKVR</sequence>
<evidence type="ECO:0008006" key="4">
    <source>
        <dbReference type="Google" id="ProtNLM"/>
    </source>
</evidence>
<dbReference type="AlphaFoldDB" id="A0AAD7B6R3"/>
<dbReference type="Proteomes" id="UP001221142">
    <property type="component" value="Unassembled WGS sequence"/>
</dbReference>
<evidence type="ECO:0000313" key="3">
    <source>
        <dbReference type="Proteomes" id="UP001221142"/>
    </source>
</evidence>
<comment type="caution">
    <text evidence="2">The sequence shown here is derived from an EMBL/GenBank/DDBJ whole genome shotgun (WGS) entry which is preliminary data.</text>
</comment>
<feature type="compositionally biased region" description="Pro residues" evidence="1">
    <location>
        <begin position="605"/>
        <end position="617"/>
    </location>
</feature>
<dbReference type="InterPro" id="IPR015943">
    <property type="entry name" value="WD40/YVTN_repeat-like_dom_sf"/>
</dbReference>
<protein>
    <recommendedName>
        <fullName evidence="4">WD40 repeat-like protein</fullName>
    </recommendedName>
</protein>
<dbReference type="SUPFAM" id="SSF50978">
    <property type="entry name" value="WD40 repeat-like"/>
    <property type="match status" value="1"/>
</dbReference>
<feature type="compositionally biased region" description="Low complexity" evidence="1">
    <location>
        <begin position="595"/>
        <end position="604"/>
    </location>
</feature>
<evidence type="ECO:0000256" key="1">
    <source>
        <dbReference type="SAM" id="MobiDB-lite"/>
    </source>
</evidence>
<feature type="region of interest" description="Disordered" evidence="1">
    <location>
        <begin position="97"/>
        <end position="118"/>
    </location>
</feature>
<gene>
    <name evidence="2" type="ORF">FB45DRAFT_940536</name>
</gene>
<feature type="compositionally biased region" description="Low complexity" evidence="1">
    <location>
        <begin position="641"/>
        <end position="653"/>
    </location>
</feature>
<dbReference type="Gene3D" id="2.130.10.10">
    <property type="entry name" value="YVTN repeat-like/Quinoprotein amine dehydrogenase"/>
    <property type="match status" value="1"/>
</dbReference>
<name>A0AAD7B6R3_9AGAR</name>
<accession>A0AAD7B6R3</accession>
<organism evidence="2 3">
    <name type="scientific">Roridomyces roridus</name>
    <dbReference type="NCBI Taxonomy" id="1738132"/>
    <lineage>
        <taxon>Eukaryota</taxon>
        <taxon>Fungi</taxon>
        <taxon>Dikarya</taxon>
        <taxon>Basidiomycota</taxon>
        <taxon>Agaricomycotina</taxon>
        <taxon>Agaricomycetes</taxon>
        <taxon>Agaricomycetidae</taxon>
        <taxon>Agaricales</taxon>
        <taxon>Marasmiineae</taxon>
        <taxon>Mycenaceae</taxon>
        <taxon>Roridomyces</taxon>
    </lineage>
</organism>
<reference evidence="2" key="1">
    <citation type="submission" date="2023-03" db="EMBL/GenBank/DDBJ databases">
        <title>Massive genome expansion in bonnet fungi (Mycena s.s.) driven by repeated elements and novel gene families across ecological guilds.</title>
        <authorList>
            <consortium name="Lawrence Berkeley National Laboratory"/>
            <person name="Harder C.B."/>
            <person name="Miyauchi S."/>
            <person name="Viragh M."/>
            <person name="Kuo A."/>
            <person name="Thoen E."/>
            <person name="Andreopoulos B."/>
            <person name="Lu D."/>
            <person name="Skrede I."/>
            <person name="Drula E."/>
            <person name="Henrissat B."/>
            <person name="Morin E."/>
            <person name="Kohler A."/>
            <person name="Barry K."/>
            <person name="LaButti K."/>
            <person name="Morin E."/>
            <person name="Salamov A."/>
            <person name="Lipzen A."/>
            <person name="Mereny Z."/>
            <person name="Hegedus B."/>
            <person name="Baldrian P."/>
            <person name="Stursova M."/>
            <person name="Weitz H."/>
            <person name="Taylor A."/>
            <person name="Grigoriev I.V."/>
            <person name="Nagy L.G."/>
            <person name="Martin F."/>
            <person name="Kauserud H."/>
        </authorList>
    </citation>
    <scope>NUCLEOTIDE SEQUENCE</scope>
    <source>
        <strain evidence="2">9284</strain>
    </source>
</reference>
<dbReference type="InterPro" id="IPR036322">
    <property type="entry name" value="WD40_repeat_dom_sf"/>
</dbReference>
<keyword evidence="3" id="KW-1185">Reference proteome</keyword>
<feature type="region of interest" description="Disordered" evidence="1">
    <location>
        <begin position="405"/>
        <end position="424"/>
    </location>
</feature>
<feature type="region of interest" description="Disordered" evidence="1">
    <location>
        <begin position="594"/>
        <end position="674"/>
    </location>
</feature>
<proteinExistence type="predicted"/>
<evidence type="ECO:0000313" key="2">
    <source>
        <dbReference type="EMBL" id="KAJ7611633.1"/>
    </source>
</evidence>
<dbReference type="EMBL" id="JARKIF010000032">
    <property type="protein sequence ID" value="KAJ7611633.1"/>
    <property type="molecule type" value="Genomic_DNA"/>
</dbReference>